<organism evidence="3">
    <name type="scientific">Jonesiaceae bacterium BS-20</name>
    <dbReference type="NCBI Taxonomy" id="3120821"/>
    <lineage>
        <taxon>Bacteria</taxon>
        <taxon>Bacillati</taxon>
        <taxon>Actinomycetota</taxon>
        <taxon>Actinomycetes</taxon>
        <taxon>Micrococcales</taxon>
        <taxon>Jonesiaceae</taxon>
    </lineage>
</organism>
<evidence type="ECO:0000313" key="3">
    <source>
        <dbReference type="EMBL" id="XBH22706.1"/>
    </source>
</evidence>
<feature type="transmembrane region" description="Helical" evidence="1">
    <location>
        <begin position="69"/>
        <end position="87"/>
    </location>
</feature>
<dbReference type="EMBL" id="CP146203">
    <property type="protein sequence ID" value="XBH22706.1"/>
    <property type="molecule type" value="Genomic_DNA"/>
</dbReference>
<keyword evidence="1" id="KW-0812">Transmembrane</keyword>
<dbReference type="InterPro" id="IPR025403">
    <property type="entry name" value="TgpA-like_C"/>
</dbReference>
<dbReference type="AlphaFoldDB" id="A0AAU7DYZ5"/>
<keyword evidence="1" id="KW-1133">Transmembrane helix</keyword>
<name>A0AAU7DYZ5_9MICO</name>
<feature type="domain" description="Protein-glutamine gamma-glutamyltransferase-like C-terminal" evidence="2">
    <location>
        <begin position="152"/>
        <end position="218"/>
    </location>
</feature>
<accession>A0AAU7DYZ5</accession>
<gene>
    <name evidence="3" type="ORF">V5R04_05655</name>
</gene>
<protein>
    <submittedName>
        <fullName evidence="3">DUF4129 domain-containing protein</fullName>
    </submittedName>
</protein>
<sequence>MSAKPKQLLLAVVCCALLAGAVTLSGPLQIQLPPPLLELLAVPPVAEVEPIAPIAPPLGEERADEGGNWIGKSVLMVAGLIFIYLFFRVSRRGLALLNSALRNRSVEVRSQGQGTSADPESQVLMPLMHHAAQVGQGYLRSATTSKDAIISAWLSLENAAKEAGTVRDPAQTPTEFTLQVLSNTPATPQAIEELLALYQQARFTSDPLIPDARTRALAIMSKLEQDFVGATHG</sequence>
<dbReference type="Pfam" id="PF13559">
    <property type="entry name" value="DUF4129"/>
    <property type="match status" value="1"/>
</dbReference>
<keyword evidence="1" id="KW-0472">Membrane</keyword>
<proteinExistence type="predicted"/>
<evidence type="ECO:0000256" key="1">
    <source>
        <dbReference type="SAM" id="Phobius"/>
    </source>
</evidence>
<reference evidence="3" key="1">
    <citation type="submission" date="2024-02" db="EMBL/GenBank/DDBJ databases">
        <title>Tomenella chthoni gen. nov. sp. nov., a member of the family Jonesiaceae isolated from bat guano.</title>
        <authorList>
            <person name="Miller S.L."/>
            <person name="King J."/>
            <person name="Sankaranarayanan K."/>
            <person name="Lawson P.A."/>
        </authorList>
    </citation>
    <scope>NUCLEOTIDE SEQUENCE</scope>
    <source>
        <strain evidence="3">BS-20</strain>
    </source>
</reference>
<evidence type="ECO:0000259" key="2">
    <source>
        <dbReference type="Pfam" id="PF13559"/>
    </source>
</evidence>